<dbReference type="GO" id="GO:0005990">
    <property type="term" value="P:lactose catabolic process"/>
    <property type="evidence" value="ECO:0007669"/>
    <property type="project" value="TreeGrafter"/>
</dbReference>
<reference evidence="7" key="1">
    <citation type="journal article" date="2013" name="Environ. Microbiol.">
        <title>Microbiota from the distal guts of lean and obese adolescents exhibit partial functional redundancy besides clear differences in community structure.</title>
        <authorList>
            <person name="Ferrer M."/>
            <person name="Ruiz A."/>
            <person name="Lanza F."/>
            <person name="Haange S.B."/>
            <person name="Oberbach A."/>
            <person name="Till H."/>
            <person name="Bargiela R."/>
            <person name="Campoy C."/>
            <person name="Segura M.T."/>
            <person name="Richter M."/>
            <person name="von Bergen M."/>
            <person name="Seifert J."/>
            <person name="Suarez A."/>
        </authorList>
    </citation>
    <scope>NUCLEOTIDE SEQUENCE</scope>
</reference>
<dbReference type="InterPro" id="IPR050347">
    <property type="entry name" value="Bact_Beta-galactosidase"/>
</dbReference>
<comment type="similarity">
    <text evidence="2">Belongs to the glycosyl hydrolase 2 family.</text>
</comment>
<organism evidence="7">
    <name type="scientific">human gut metagenome</name>
    <dbReference type="NCBI Taxonomy" id="408170"/>
    <lineage>
        <taxon>unclassified sequences</taxon>
        <taxon>metagenomes</taxon>
        <taxon>organismal metagenomes</taxon>
    </lineage>
</organism>
<evidence type="ECO:0000256" key="2">
    <source>
        <dbReference type="ARBA" id="ARBA00007401"/>
    </source>
</evidence>
<dbReference type="PANTHER" id="PTHR46323:SF2">
    <property type="entry name" value="BETA-GALACTOSIDASE"/>
    <property type="match status" value="1"/>
</dbReference>
<feature type="non-terminal residue" evidence="7">
    <location>
        <position position="182"/>
    </location>
</feature>
<dbReference type="EC" id="3.2.1.23" evidence="3"/>
<evidence type="ECO:0000256" key="5">
    <source>
        <dbReference type="ARBA" id="ARBA00023295"/>
    </source>
</evidence>
<evidence type="ECO:0000313" key="7">
    <source>
        <dbReference type="EMBL" id="EKC65493.1"/>
    </source>
</evidence>
<dbReference type="Pfam" id="PF02837">
    <property type="entry name" value="Glyco_hydro_2_N"/>
    <property type="match status" value="1"/>
</dbReference>
<keyword evidence="5 7" id="KW-0326">Glycosidase</keyword>
<dbReference type="PANTHER" id="PTHR46323">
    <property type="entry name" value="BETA-GALACTOSIDASE"/>
    <property type="match status" value="1"/>
</dbReference>
<evidence type="ECO:0000256" key="3">
    <source>
        <dbReference type="ARBA" id="ARBA00012756"/>
    </source>
</evidence>
<gene>
    <name evidence="7" type="ORF">LEA_10295</name>
</gene>
<comment type="catalytic activity">
    <reaction evidence="1">
        <text>Hydrolysis of terminal non-reducing beta-D-galactose residues in beta-D-galactosides.</text>
        <dbReference type="EC" id="3.2.1.23"/>
    </reaction>
</comment>
<dbReference type="AlphaFoldDB" id="K1T7E5"/>
<evidence type="ECO:0000259" key="6">
    <source>
        <dbReference type="Pfam" id="PF02837"/>
    </source>
</evidence>
<name>K1T7E5_9ZZZZ</name>
<dbReference type="GO" id="GO:0004565">
    <property type="term" value="F:beta-galactosidase activity"/>
    <property type="evidence" value="ECO:0007669"/>
    <property type="project" value="UniProtKB-EC"/>
</dbReference>
<evidence type="ECO:0000256" key="1">
    <source>
        <dbReference type="ARBA" id="ARBA00001412"/>
    </source>
</evidence>
<evidence type="ECO:0000256" key="4">
    <source>
        <dbReference type="ARBA" id="ARBA00022801"/>
    </source>
</evidence>
<accession>K1T7E5</accession>
<protein>
    <recommendedName>
        <fullName evidence="3">beta-galactosidase</fullName>
        <ecNumber evidence="3">3.2.1.23</ecNumber>
    </recommendedName>
</protein>
<dbReference type="EMBL" id="AJWY01006923">
    <property type="protein sequence ID" value="EKC65493.1"/>
    <property type="molecule type" value="Genomic_DNA"/>
</dbReference>
<sequence length="182" mass="21006">MKQRLFVTLSLAGLAMATFGATKPKTAIKSLNKTTIQQPTYTEWHDLQVNAINRFPLHTNFFTYPADDWVSEKDGKIVSKDILHMNKTESKYFLSLDGTWKFNWVANADQRPTDFYKENLDDSNWKTMNVPGNWEMNGFGDPEYVNVGFGWRGHFDQQPPAVPTKDNHVGSYRRIIDIPANW</sequence>
<dbReference type="InterPro" id="IPR006104">
    <property type="entry name" value="Glyco_hydro_2_N"/>
</dbReference>
<feature type="domain" description="Glycosyl hydrolases family 2 sugar binding" evidence="6">
    <location>
        <begin position="95"/>
        <end position="182"/>
    </location>
</feature>
<dbReference type="GO" id="GO:0009341">
    <property type="term" value="C:beta-galactosidase complex"/>
    <property type="evidence" value="ECO:0007669"/>
    <property type="project" value="TreeGrafter"/>
</dbReference>
<dbReference type="Gene3D" id="2.60.120.260">
    <property type="entry name" value="Galactose-binding domain-like"/>
    <property type="match status" value="1"/>
</dbReference>
<comment type="caution">
    <text evidence="7">The sequence shown here is derived from an EMBL/GenBank/DDBJ whole genome shotgun (WGS) entry which is preliminary data.</text>
</comment>
<dbReference type="SUPFAM" id="SSF49785">
    <property type="entry name" value="Galactose-binding domain-like"/>
    <property type="match status" value="1"/>
</dbReference>
<proteinExistence type="inferred from homology"/>
<dbReference type="InterPro" id="IPR008979">
    <property type="entry name" value="Galactose-bd-like_sf"/>
</dbReference>
<keyword evidence="4 7" id="KW-0378">Hydrolase</keyword>